<sequence>MDRAPTERKRAPPKRYREEEEETPSPTPTHRNRKVTKRPRIGNGASQRSSSVVSSSATASTSAPTSRATSASTPAPAFDTNTGQAHAKPITGVPASVPPPAISINTEQAHTKSSTAVPEPAPVPQPAKPRAPPKFIFRHPGHAQARAAPPPPRNPPLTWQSIERVLSPERNLREVEIGNRSYPFNGISLLRESALLLLLKTLSTLFPLTDVYKLLHLEDDEIKEIGELLEKENRRVVYPIEESDGRFAERILRAHVREGEALEGLMRRLKVLVDRFVERGEVMLEDVERIRMTGLNVERWR</sequence>
<accession>A0ABR4BWE3</accession>
<dbReference type="EMBL" id="JAZHXI010000018">
    <property type="protein sequence ID" value="KAL2061964.1"/>
    <property type="molecule type" value="Genomic_DNA"/>
</dbReference>
<gene>
    <name evidence="2" type="ORF">VTL71DRAFT_7342</name>
</gene>
<reference evidence="2 3" key="1">
    <citation type="journal article" date="2024" name="Commun. Biol.">
        <title>Comparative genomic analysis of thermophilic fungi reveals convergent evolutionary adaptations and gene losses.</title>
        <authorList>
            <person name="Steindorff A.S."/>
            <person name="Aguilar-Pontes M.V."/>
            <person name="Robinson A.J."/>
            <person name="Andreopoulos B."/>
            <person name="LaButti K."/>
            <person name="Kuo A."/>
            <person name="Mondo S."/>
            <person name="Riley R."/>
            <person name="Otillar R."/>
            <person name="Haridas S."/>
            <person name="Lipzen A."/>
            <person name="Grimwood J."/>
            <person name="Schmutz J."/>
            <person name="Clum A."/>
            <person name="Reid I.D."/>
            <person name="Moisan M.C."/>
            <person name="Butler G."/>
            <person name="Nguyen T.T.M."/>
            <person name="Dewar K."/>
            <person name="Conant G."/>
            <person name="Drula E."/>
            <person name="Henrissat B."/>
            <person name="Hansel C."/>
            <person name="Singer S."/>
            <person name="Hutchinson M.I."/>
            <person name="de Vries R.P."/>
            <person name="Natvig D.O."/>
            <person name="Powell A.J."/>
            <person name="Tsang A."/>
            <person name="Grigoriev I.V."/>
        </authorList>
    </citation>
    <scope>NUCLEOTIDE SEQUENCE [LARGE SCALE GENOMIC DNA]</scope>
    <source>
        <strain evidence="2 3">CBS 494.80</strain>
    </source>
</reference>
<proteinExistence type="predicted"/>
<feature type="compositionally biased region" description="Low complexity" evidence="1">
    <location>
        <begin position="45"/>
        <end position="77"/>
    </location>
</feature>
<feature type="compositionally biased region" description="Polar residues" evidence="1">
    <location>
        <begin position="103"/>
        <end position="115"/>
    </location>
</feature>
<organism evidence="2 3">
    <name type="scientific">Oculimacula yallundae</name>
    <dbReference type="NCBI Taxonomy" id="86028"/>
    <lineage>
        <taxon>Eukaryota</taxon>
        <taxon>Fungi</taxon>
        <taxon>Dikarya</taxon>
        <taxon>Ascomycota</taxon>
        <taxon>Pezizomycotina</taxon>
        <taxon>Leotiomycetes</taxon>
        <taxon>Helotiales</taxon>
        <taxon>Ploettnerulaceae</taxon>
        <taxon>Oculimacula</taxon>
    </lineage>
</organism>
<protein>
    <submittedName>
        <fullName evidence="2">Uncharacterized protein</fullName>
    </submittedName>
</protein>
<evidence type="ECO:0000256" key="1">
    <source>
        <dbReference type="SAM" id="MobiDB-lite"/>
    </source>
</evidence>
<feature type="compositionally biased region" description="Basic and acidic residues" evidence="1">
    <location>
        <begin position="1"/>
        <end position="18"/>
    </location>
</feature>
<feature type="compositionally biased region" description="Pro residues" evidence="1">
    <location>
        <begin position="119"/>
        <end position="132"/>
    </location>
</feature>
<keyword evidence="3" id="KW-1185">Reference proteome</keyword>
<comment type="caution">
    <text evidence="2">The sequence shown here is derived from an EMBL/GenBank/DDBJ whole genome shotgun (WGS) entry which is preliminary data.</text>
</comment>
<evidence type="ECO:0000313" key="3">
    <source>
        <dbReference type="Proteomes" id="UP001595075"/>
    </source>
</evidence>
<evidence type="ECO:0000313" key="2">
    <source>
        <dbReference type="EMBL" id="KAL2061964.1"/>
    </source>
</evidence>
<dbReference type="Proteomes" id="UP001595075">
    <property type="component" value="Unassembled WGS sequence"/>
</dbReference>
<name>A0ABR4BWE3_9HELO</name>
<feature type="compositionally biased region" description="Basic residues" evidence="1">
    <location>
        <begin position="30"/>
        <end position="40"/>
    </location>
</feature>
<feature type="region of interest" description="Disordered" evidence="1">
    <location>
        <begin position="1"/>
        <end position="132"/>
    </location>
</feature>